<keyword evidence="8" id="KW-0966">Cell projection</keyword>
<protein>
    <recommendedName>
        <fullName evidence="5">Flagellar hook-associated protein 2</fullName>
        <shortName evidence="5">HAP2</shortName>
    </recommendedName>
    <alternativeName>
        <fullName evidence="5">Flagellar cap protein</fullName>
    </alternativeName>
</protein>
<comment type="subunit">
    <text evidence="2 5">Homopentamer.</text>
</comment>
<keyword evidence="8" id="KW-0969">Cilium</keyword>
<dbReference type="EMBL" id="CP139957">
    <property type="protein sequence ID" value="WPX07792.1"/>
    <property type="molecule type" value="Genomic_DNA"/>
</dbReference>
<organism evidence="8 9">
    <name type="scientific">Anaerocellum danielii</name>
    <dbReference type="NCBI Taxonomy" id="1387557"/>
    <lineage>
        <taxon>Bacteria</taxon>
        <taxon>Bacillati</taxon>
        <taxon>Bacillota</taxon>
        <taxon>Bacillota incertae sedis</taxon>
        <taxon>Caldicellulosiruptorales</taxon>
        <taxon>Caldicellulosiruptoraceae</taxon>
        <taxon>Anaerocellum</taxon>
    </lineage>
</organism>
<keyword evidence="3" id="KW-0175">Coiled coil</keyword>
<evidence type="ECO:0000259" key="7">
    <source>
        <dbReference type="Pfam" id="PF07195"/>
    </source>
</evidence>
<feature type="domain" description="Flagellar hook-associated protein 2 N-terminal" evidence="6">
    <location>
        <begin position="29"/>
        <end position="126"/>
    </location>
</feature>
<dbReference type="InterPro" id="IPR003481">
    <property type="entry name" value="FliD_N"/>
</dbReference>
<keyword evidence="4 5" id="KW-0975">Bacterial flagellum</keyword>
<evidence type="ECO:0000256" key="5">
    <source>
        <dbReference type="RuleBase" id="RU362066"/>
    </source>
</evidence>
<dbReference type="InterPro" id="IPR040026">
    <property type="entry name" value="FliD"/>
</dbReference>
<evidence type="ECO:0000256" key="2">
    <source>
        <dbReference type="ARBA" id="ARBA00011255"/>
    </source>
</evidence>
<dbReference type="PANTHER" id="PTHR30288:SF0">
    <property type="entry name" value="FLAGELLAR HOOK-ASSOCIATED PROTEIN 2"/>
    <property type="match status" value="1"/>
</dbReference>
<comment type="similarity">
    <text evidence="1 5">Belongs to the FliD family.</text>
</comment>
<reference evidence="8 9" key="1">
    <citation type="submission" date="2023-12" db="EMBL/GenBank/DDBJ databases">
        <authorList>
            <person name="Manesh M.J.H."/>
            <person name="Bing R.G."/>
            <person name="Willard D.J."/>
            <person name="Kelly R.M."/>
        </authorList>
    </citation>
    <scope>NUCLEOTIDE SEQUENCE [LARGE SCALE GENOMIC DNA]</scope>
    <source>
        <strain evidence="8 9">DSM 8977</strain>
    </source>
</reference>
<gene>
    <name evidence="8" type="primary">fliD</name>
    <name evidence="8" type="ORF">SOJ16_001621</name>
</gene>
<evidence type="ECO:0000313" key="9">
    <source>
        <dbReference type="Proteomes" id="UP001322744"/>
    </source>
</evidence>
<evidence type="ECO:0000256" key="1">
    <source>
        <dbReference type="ARBA" id="ARBA00009764"/>
    </source>
</evidence>
<keyword evidence="9" id="KW-1185">Reference proteome</keyword>
<dbReference type="Pfam" id="PF02465">
    <property type="entry name" value="FliD_N"/>
    <property type="match status" value="1"/>
</dbReference>
<dbReference type="RefSeq" id="WP_052661806.1">
    <property type="nucleotide sequence ID" value="NZ_CP139957.1"/>
</dbReference>
<dbReference type="PANTHER" id="PTHR30288">
    <property type="entry name" value="FLAGELLAR CAP/ASSEMBLY PROTEIN FLID"/>
    <property type="match status" value="1"/>
</dbReference>
<dbReference type="InterPro" id="IPR010809">
    <property type="entry name" value="FliD_C"/>
</dbReference>
<evidence type="ECO:0000256" key="4">
    <source>
        <dbReference type="ARBA" id="ARBA00023143"/>
    </source>
</evidence>
<sequence>MNVNSTSSTTSTNPYSTYKYYTRIGGLASGLDTDSIIQGLMSIEKTKYNKLYQQKQLLEWQRQDYMDMANAISSFKDYIFNLKLSSNFVKYKTSGEAVDNGYIDVTGSANVLEGNYQIDVKQLAASPVVMFSELKMKYNEAKQNSKTSISLGIEFSDGISAPQSRTITINLDTSITESNFGSKVAEEVNKQFSSVGLKAYYDSTLDKLILTSNKTGSNVSISINSADLTPDNKVYSFVLDQNISNPNFTIKIKDTTVNVNLDPNTLQDKDKVGYQIAIAINKNLADTGIKASYSAQEDKLYIITTSSQNLDSSNTDLTSISSSTIGSGEYKAVGQDSVISIEDPFGNLSSYLYSSSNTFNLYGMSIGLKSITSGLKSFSISKDVDAVVNNIKEFINKYNDLVSKIYSKITEKRNRDYLPLTDEQKSQMKDTDIQKWEDAAKKGLLYGDSILSGFLDNVRYYLYKQVPGLPSNLDTISEAGIETFSYFESKEGKIYIKDESKLKDAIANNFDAFVKLFTLTGSDSKSNEDDGILQRIYNIANDTLKKIYDKAGKPYFTSSYDPNSAIGKQLRTIIDQMNAEQDRLKQIEDRYYRQFTQLERLIAQMNTQSSWLSQQFSGR</sequence>
<keyword evidence="5" id="KW-0964">Secreted</keyword>
<evidence type="ECO:0000256" key="3">
    <source>
        <dbReference type="ARBA" id="ARBA00023054"/>
    </source>
</evidence>
<dbReference type="Pfam" id="PF07195">
    <property type="entry name" value="FliD_C"/>
    <property type="match status" value="1"/>
</dbReference>
<name>A0ABZ0TX36_9FIRM</name>
<evidence type="ECO:0000313" key="8">
    <source>
        <dbReference type="EMBL" id="WPX07792.1"/>
    </source>
</evidence>
<evidence type="ECO:0000259" key="6">
    <source>
        <dbReference type="Pfam" id="PF02465"/>
    </source>
</evidence>
<dbReference type="Proteomes" id="UP001322744">
    <property type="component" value="Chromosome"/>
</dbReference>
<accession>A0ABZ0TX36</accession>
<proteinExistence type="inferred from homology"/>
<keyword evidence="8" id="KW-0282">Flagellum</keyword>
<comment type="function">
    <text evidence="5">Required for morphogenesis and for the elongation of the flagellar filament by facilitating polymerization of the flagellin monomers at the tip of growing filament. Forms a capping structure, which prevents flagellin subunits (transported through the central channel of the flagellum) from leaking out without polymerization at the distal end.</text>
</comment>
<comment type="subcellular location">
    <subcellularLocation>
        <location evidence="5">Secreted</location>
    </subcellularLocation>
    <subcellularLocation>
        <location evidence="5">Bacterial flagellum</location>
    </subcellularLocation>
</comment>
<feature type="domain" description="Flagellar hook-associated protein 2 C-terminal" evidence="7">
    <location>
        <begin position="336"/>
        <end position="606"/>
    </location>
</feature>